<dbReference type="InterPro" id="IPR013879">
    <property type="entry name" value="DUF1761"/>
</dbReference>
<feature type="transmembrane region" description="Helical" evidence="1">
    <location>
        <begin position="6"/>
        <end position="31"/>
    </location>
</feature>
<organism evidence="2 3">
    <name type="scientific">Rubricoccus marinus</name>
    <dbReference type="NCBI Taxonomy" id="716817"/>
    <lineage>
        <taxon>Bacteria</taxon>
        <taxon>Pseudomonadati</taxon>
        <taxon>Rhodothermota</taxon>
        <taxon>Rhodothermia</taxon>
        <taxon>Rhodothermales</taxon>
        <taxon>Rubricoccaceae</taxon>
        <taxon>Rubricoccus</taxon>
    </lineage>
</organism>
<evidence type="ECO:0000256" key="1">
    <source>
        <dbReference type="SAM" id="Phobius"/>
    </source>
</evidence>
<protein>
    <recommendedName>
        <fullName evidence="4">DUF1761 domain-containing protein</fullName>
    </recommendedName>
</protein>
<dbReference type="Pfam" id="PF08570">
    <property type="entry name" value="DUF1761"/>
    <property type="match status" value="1"/>
</dbReference>
<accession>A0A259TVA7</accession>
<keyword evidence="1" id="KW-0812">Transmembrane</keyword>
<feature type="transmembrane region" description="Helical" evidence="1">
    <location>
        <begin position="84"/>
        <end position="104"/>
    </location>
</feature>
<evidence type="ECO:0000313" key="2">
    <source>
        <dbReference type="EMBL" id="OZC01695.1"/>
    </source>
</evidence>
<keyword evidence="3" id="KW-1185">Reference proteome</keyword>
<gene>
    <name evidence="2" type="ORF">BSZ36_01075</name>
</gene>
<dbReference type="Proteomes" id="UP000216446">
    <property type="component" value="Unassembled WGS sequence"/>
</dbReference>
<proteinExistence type="predicted"/>
<feature type="transmembrane region" description="Helical" evidence="1">
    <location>
        <begin position="111"/>
        <end position="132"/>
    </location>
</feature>
<feature type="transmembrane region" description="Helical" evidence="1">
    <location>
        <begin position="52"/>
        <end position="72"/>
    </location>
</feature>
<name>A0A259TVA7_9BACT</name>
<evidence type="ECO:0008006" key="4">
    <source>
        <dbReference type="Google" id="ProtNLM"/>
    </source>
</evidence>
<dbReference type="OrthoDB" id="333057at2"/>
<keyword evidence="1" id="KW-0472">Membrane</keyword>
<reference evidence="2 3" key="1">
    <citation type="submission" date="2016-11" db="EMBL/GenBank/DDBJ databases">
        <title>Study of marine rhodopsin-containing bacteria.</title>
        <authorList>
            <person name="Yoshizawa S."/>
            <person name="Kumagai Y."/>
            <person name="Kogure K."/>
        </authorList>
    </citation>
    <scope>NUCLEOTIDE SEQUENCE [LARGE SCALE GENOMIC DNA]</scope>
    <source>
        <strain evidence="2 3">SG-29</strain>
    </source>
</reference>
<comment type="caution">
    <text evidence="2">The sequence shown here is derived from an EMBL/GenBank/DDBJ whole genome shotgun (WGS) entry which is preliminary data.</text>
</comment>
<dbReference type="RefSeq" id="WP_094545315.1">
    <property type="nucleotide sequence ID" value="NZ_MQWB01000001.1"/>
</dbReference>
<dbReference type="InParanoid" id="A0A259TVA7"/>
<dbReference type="AlphaFoldDB" id="A0A259TVA7"/>
<evidence type="ECO:0000313" key="3">
    <source>
        <dbReference type="Proteomes" id="UP000216446"/>
    </source>
</evidence>
<dbReference type="EMBL" id="MQWB01000001">
    <property type="protein sequence ID" value="OZC01695.1"/>
    <property type="molecule type" value="Genomic_DNA"/>
</dbReference>
<keyword evidence="1" id="KW-1133">Transmembrane helix</keyword>
<sequence length="133" mass="13729">MDVSSVNWIAVFVASSSAFALGAVWYGPLLFGKRWQALSGVTDEKIQSANMAATYGGALALQIIAVVVLALFLPPETTTGSGALTGLGIGAAWVATAMGVTYLFSQKPFALFAIDAGYHVAYYTIAGAILGAF</sequence>